<keyword evidence="4" id="KW-1185">Reference proteome</keyword>
<feature type="domain" description="Helicase-associated" evidence="2">
    <location>
        <begin position="97"/>
        <end position="141"/>
    </location>
</feature>
<proteinExistence type="predicted"/>
<feature type="compositionally biased region" description="Basic and acidic residues" evidence="1">
    <location>
        <begin position="73"/>
        <end position="85"/>
    </location>
</feature>
<dbReference type="Pfam" id="PF03457">
    <property type="entry name" value="HA"/>
    <property type="match status" value="1"/>
</dbReference>
<dbReference type="AlphaFoldDB" id="A0A1E7ER89"/>
<evidence type="ECO:0000256" key="1">
    <source>
        <dbReference type="SAM" id="MobiDB-lite"/>
    </source>
</evidence>
<evidence type="ECO:0000313" key="3">
    <source>
        <dbReference type="EMBL" id="OEU08053.1"/>
    </source>
</evidence>
<feature type="compositionally biased region" description="Low complexity" evidence="1">
    <location>
        <begin position="1"/>
        <end position="12"/>
    </location>
</feature>
<dbReference type="EMBL" id="KV784382">
    <property type="protein sequence ID" value="OEU08053.1"/>
    <property type="molecule type" value="Genomic_DNA"/>
</dbReference>
<dbReference type="Proteomes" id="UP000095751">
    <property type="component" value="Unassembled WGS sequence"/>
</dbReference>
<name>A0A1E7ER89_9STRA</name>
<accession>A0A1E7ER89</accession>
<feature type="region of interest" description="Disordered" evidence="1">
    <location>
        <begin position="1"/>
        <end position="94"/>
    </location>
</feature>
<dbReference type="Gene3D" id="6.10.140.530">
    <property type="match status" value="1"/>
</dbReference>
<protein>
    <recommendedName>
        <fullName evidence="2">Helicase-associated domain-containing protein</fullName>
    </recommendedName>
</protein>
<reference evidence="3 4" key="1">
    <citation type="submission" date="2016-09" db="EMBL/GenBank/DDBJ databases">
        <title>Extensive genetic diversity and differential bi-allelic expression allows diatom success in the polar Southern Ocean.</title>
        <authorList>
            <consortium name="DOE Joint Genome Institute"/>
            <person name="Mock T."/>
            <person name="Otillar R.P."/>
            <person name="Strauss J."/>
            <person name="Dupont C."/>
            <person name="Frickenhaus S."/>
            <person name="Maumus F."/>
            <person name="Mcmullan M."/>
            <person name="Sanges R."/>
            <person name="Schmutz J."/>
            <person name="Toseland A."/>
            <person name="Valas R."/>
            <person name="Veluchamy A."/>
            <person name="Ward B.J."/>
            <person name="Allen A."/>
            <person name="Barry K."/>
            <person name="Falciatore A."/>
            <person name="Ferrante M."/>
            <person name="Fortunato A.E."/>
            <person name="Gloeckner G."/>
            <person name="Gruber A."/>
            <person name="Hipkin R."/>
            <person name="Janech M."/>
            <person name="Kroth P."/>
            <person name="Leese F."/>
            <person name="Lindquist E."/>
            <person name="Lyon B.R."/>
            <person name="Martin J."/>
            <person name="Mayer C."/>
            <person name="Parker M."/>
            <person name="Quesneville H."/>
            <person name="Raymond J."/>
            <person name="Uhlig C."/>
            <person name="Valentin K.U."/>
            <person name="Worden A.Z."/>
            <person name="Armbrust E.V."/>
            <person name="Bowler C."/>
            <person name="Green B."/>
            <person name="Moulton V."/>
            <person name="Van Oosterhout C."/>
            <person name="Grigoriev I."/>
        </authorList>
    </citation>
    <scope>NUCLEOTIDE SEQUENCE [LARGE SCALE GENOMIC DNA]</scope>
    <source>
        <strain evidence="3 4">CCMP1102</strain>
    </source>
</reference>
<organism evidence="3 4">
    <name type="scientific">Fragilariopsis cylindrus CCMP1102</name>
    <dbReference type="NCBI Taxonomy" id="635003"/>
    <lineage>
        <taxon>Eukaryota</taxon>
        <taxon>Sar</taxon>
        <taxon>Stramenopiles</taxon>
        <taxon>Ochrophyta</taxon>
        <taxon>Bacillariophyta</taxon>
        <taxon>Bacillariophyceae</taxon>
        <taxon>Bacillariophycidae</taxon>
        <taxon>Bacillariales</taxon>
        <taxon>Bacillariaceae</taxon>
        <taxon>Fragilariopsis</taxon>
    </lineage>
</organism>
<evidence type="ECO:0000313" key="4">
    <source>
        <dbReference type="Proteomes" id="UP000095751"/>
    </source>
</evidence>
<feature type="compositionally biased region" description="Acidic residues" evidence="1">
    <location>
        <begin position="52"/>
        <end position="72"/>
    </location>
</feature>
<dbReference type="InterPro" id="IPR005114">
    <property type="entry name" value="Helicase_assoc"/>
</dbReference>
<evidence type="ECO:0000259" key="2">
    <source>
        <dbReference type="Pfam" id="PF03457"/>
    </source>
</evidence>
<gene>
    <name evidence="3" type="ORF">FRACYDRAFT_250275</name>
</gene>
<feature type="compositionally biased region" description="Basic and acidic residues" evidence="1">
    <location>
        <begin position="41"/>
        <end position="51"/>
    </location>
</feature>
<dbReference type="KEGG" id="fcy:FRACYDRAFT_250275"/>
<sequence>MNSSVSNSNNENNNDDDDSGVNDDSSFYDDWVEGNCSNNESSKRKPERFRDDDDDKEDDDIYNEEEDYDEENKDGKRLAIKDSKRGAYNGKYQDQIQQHKNTMVPQRYNEDPKLGKWVHTQRKNYRNDNILPNRLALLNSIYFTWEGAKAARDQMAWMNEHVSKNCRVQGYA</sequence>
<dbReference type="InParanoid" id="A0A1E7ER89"/>
<feature type="compositionally biased region" description="Acidic residues" evidence="1">
    <location>
        <begin position="13"/>
        <end position="32"/>
    </location>
</feature>